<keyword evidence="3 7" id="KW-0812">Transmembrane</keyword>
<organism evidence="9 10">
    <name type="scientific">Clostridium fallax</name>
    <dbReference type="NCBI Taxonomy" id="1533"/>
    <lineage>
        <taxon>Bacteria</taxon>
        <taxon>Bacillati</taxon>
        <taxon>Bacillota</taxon>
        <taxon>Clostridia</taxon>
        <taxon>Eubacteriales</taxon>
        <taxon>Clostridiaceae</taxon>
        <taxon>Clostridium</taxon>
    </lineage>
</organism>
<keyword evidence="2" id="KW-0645">Protease</keyword>
<feature type="domain" description="Peptidase S24/S26A/S26B/S26C" evidence="8">
    <location>
        <begin position="49"/>
        <end position="122"/>
    </location>
</feature>
<keyword evidence="10" id="KW-1185">Reference proteome</keyword>
<evidence type="ECO:0000256" key="7">
    <source>
        <dbReference type="SAM" id="Phobius"/>
    </source>
</evidence>
<dbReference type="PRINTS" id="PR00728">
    <property type="entry name" value="SIGNALPTASE"/>
</dbReference>
<dbReference type="GO" id="GO:0006465">
    <property type="term" value="P:signal peptide processing"/>
    <property type="evidence" value="ECO:0007669"/>
    <property type="project" value="UniProtKB-UniRule"/>
</dbReference>
<feature type="transmembrane region" description="Helical" evidence="7">
    <location>
        <begin position="12"/>
        <end position="29"/>
    </location>
</feature>
<keyword evidence="2" id="KW-0378">Hydrolase</keyword>
<evidence type="ECO:0000256" key="6">
    <source>
        <dbReference type="NCBIfam" id="TIGR02228"/>
    </source>
</evidence>
<dbReference type="Gene3D" id="2.10.109.10">
    <property type="entry name" value="Umud Fragment, subunit A"/>
    <property type="match status" value="1"/>
</dbReference>
<accession>A0A1M4SG19</accession>
<dbReference type="GO" id="GO:0004252">
    <property type="term" value="F:serine-type endopeptidase activity"/>
    <property type="evidence" value="ECO:0007669"/>
    <property type="project" value="UniProtKB-UniRule"/>
</dbReference>
<dbReference type="PANTHER" id="PTHR10806:SF6">
    <property type="entry name" value="SIGNAL PEPTIDASE COMPLEX CATALYTIC SUBUNIT SEC11"/>
    <property type="match status" value="1"/>
</dbReference>
<evidence type="ECO:0000256" key="5">
    <source>
        <dbReference type="ARBA" id="ARBA00023136"/>
    </source>
</evidence>
<dbReference type="GO" id="GO:0012505">
    <property type="term" value="C:endomembrane system"/>
    <property type="evidence" value="ECO:0007669"/>
    <property type="project" value="UniProtKB-SubCell"/>
</dbReference>
<dbReference type="AlphaFoldDB" id="A0A1M4SG19"/>
<dbReference type="SUPFAM" id="SSF51306">
    <property type="entry name" value="LexA/Signal peptidase"/>
    <property type="match status" value="1"/>
</dbReference>
<dbReference type="InterPro" id="IPR015927">
    <property type="entry name" value="Peptidase_S24_S26A/B/C"/>
</dbReference>
<keyword evidence="4 7" id="KW-1133">Transmembrane helix</keyword>
<gene>
    <name evidence="9" type="ORF">SAMN05443638_10114</name>
</gene>
<evidence type="ECO:0000313" key="10">
    <source>
        <dbReference type="Proteomes" id="UP000184035"/>
    </source>
</evidence>
<name>A0A1M4SG19_9CLOT</name>
<dbReference type="InterPro" id="IPR036286">
    <property type="entry name" value="LexA/Signal_pep-like_sf"/>
</dbReference>
<dbReference type="GO" id="GO:0009003">
    <property type="term" value="F:signal peptidase activity"/>
    <property type="evidence" value="ECO:0007669"/>
    <property type="project" value="UniProtKB-EC"/>
</dbReference>
<sequence>MKKYSRVIKGTIKVLVVAFMILIILNGILNRFDGAYNTIGYRTYTILTGSMEPKIKPGDIVLVKKVAEDELKEGDIITFKEDNRIVTHRIVEKNNNGFITKGDNNNVKDSEIVKENNIIGQVKLVIPKLGYVLVFLSKPIVISAILIIIALIIIWDVFKN</sequence>
<dbReference type="GO" id="GO:0016020">
    <property type="term" value="C:membrane"/>
    <property type="evidence" value="ECO:0007669"/>
    <property type="project" value="UniProtKB-UniRule"/>
</dbReference>
<dbReference type="Pfam" id="PF00717">
    <property type="entry name" value="Peptidase_S24"/>
    <property type="match status" value="1"/>
</dbReference>
<evidence type="ECO:0000256" key="3">
    <source>
        <dbReference type="ARBA" id="ARBA00022692"/>
    </source>
</evidence>
<feature type="transmembrane region" description="Helical" evidence="7">
    <location>
        <begin position="140"/>
        <end position="158"/>
    </location>
</feature>
<dbReference type="NCBIfam" id="TIGR02228">
    <property type="entry name" value="sigpep_I_arch"/>
    <property type="match status" value="1"/>
</dbReference>
<dbReference type="CDD" id="cd06530">
    <property type="entry name" value="S26_SPase_I"/>
    <property type="match status" value="1"/>
</dbReference>
<dbReference type="InterPro" id="IPR001733">
    <property type="entry name" value="Peptidase_S26B"/>
</dbReference>
<evidence type="ECO:0000256" key="4">
    <source>
        <dbReference type="ARBA" id="ARBA00022989"/>
    </source>
</evidence>
<dbReference type="EC" id="3.4.21.89" evidence="6"/>
<proteinExistence type="predicted"/>
<reference evidence="9 10" key="1">
    <citation type="submission" date="2016-11" db="EMBL/GenBank/DDBJ databases">
        <authorList>
            <person name="Jaros S."/>
            <person name="Januszkiewicz K."/>
            <person name="Wedrychowicz H."/>
        </authorList>
    </citation>
    <scope>NUCLEOTIDE SEQUENCE [LARGE SCALE GENOMIC DNA]</scope>
    <source>
        <strain evidence="9 10">DSM 2631</strain>
    </source>
</reference>
<keyword evidence="5 7" id="KW-0472">Membrane</keyword>
<evidence type="ECO:0000313" key="9">
    <source>
        <dbReference type="EMBL" id="SHE31204.1"/>
    </source>
</evidence>
<evidence type="ECO:0000259" key="8">
    <source>
        <dbReference type="Pfam" id="PF00717"/>
    </source>
</evidence>
<evidence type="ECO:0000256" key="1">
    <source>
        <dbReference type="ARBA" id="ARBA00004308"/>
    </source>
</evidence>
<dbReference type="STRING" id="1533.SAMN05443638_10114"/>
<dbReference type="EMBL" id="FQVM01000001">
    <property type="protein sequence ID" value="SHE31204.1"/>
    <property type="molecule type" value="Genomic_DNA"/>
</dbReference>
<protein>
    <recommendedName>
        <fullName evidence="6">Signal peptidase I</fullName>
        <ecNumber evidence="6">3.4.21.89</ecNumber>
    </recommendedName>
</protein>
<dbReference type="Proteomes" id="UP000184035">
    <property type="component" value="Unassembled WGS sequence"/>
</dbReference>
<comment type="subcellular location">
    <subcellularLocation>
        <location evidence="1">Endomembrane system</location>
    </subcellularLocation>
</comment>
<dbReference type="InterPro" id="IPR019533">
    <property type="entry name" value="Peptidase_S26"/>
</dbReference>
<dbReference type="RefSeq" id="WP_242977329.1">
    <property type="nucleotide sequence ID" value="NZ_FQVM01000001.1"/>
</dbReference>
<evidence type="ECO:0000256" key="2">
    <source>
        <dbReference type="ARBA" id="ARBA00022670"/>
    </source>
</evidence>
<dbReference type="PANTHER" id="PTHR10806">
    <property type="entry name" value="SIGNAL PEPTIDASE COMPLEX CATALYTIC SUBUNIT SEC11"/>
    <property type="match status" value="1"/>
</dbReference>